<dbReference type="EMBL" id="MHMY01000010">
    <property type="protein sequence ID" value="OGZ35497.1"/>
    <property type="molecule type" value="Genomic_DNA"/>
</dbReference>
<dbReference type="AlphaFoldDB" id="A0A1G2FCB0"/>
<comment type="caution">
    <text evidence="1">The sequence shown here is derived from an EMBL/GenBank/DDBJ whole genome shotgun (WGS) entry which is preliminary data.</text>
</comment>
<sequence length="88" mass="10250">MNNKRNSLFAKIKRTLFSILPVSQKRKGECVDCGECCKLFNVCPFLKYKSDNKSYCAIYKIRPLNCRKYPRTASEFVTSDTCGYKFKL</sequence>
<accession>A0A1G2FCB0</accession>
<evidence type="ECO:0000313" key="1">
    <source>
        <dbReference type="EMBL" id="OGZ35497.1"/>
    </source>
</evidence>
<proteinExistence type="predicted"/>
<dbReference type="Proteomes" id="UP000176974">
    <property type="component" value="Unassembled WGS sequence"/>
</dbReference>
<evidence type="ECO:0000313" key="2">
    <source>
        <dbReference type="Proteomes" id="UP000176974"/>
    </source>
</evidence>
<name>A0A1G2FCB0_9BACT</name>
<organism evidence="1 2">
    <name type="scientific">Candidatus Portnoybacteria bacterium RIFCSPHIGHO2_01_FULL_40_12b</name>
    <dbReference type="NCBI Taxonomy" id="1801994"/>
    <lineage>
        <taxon>Bacteria</taxon>
        <taxon>Candidatus Portnoyibacteriota</taxon>
    </lineage>
</organism>
<gene>
    <name evidence="1" type="ORF">A2815_00630</name>
</gene>
<protein>
    <submittedName>
        <fullName evidence="1">Uncharacterized protein</fullName>
    </submittedName>
</protein>
<reference evidence="1 2" key="1">
    <citation type="journal article" date="2016" name="Nat. Commun.">
        <title>Thousands of microbial genomes shed light on interconnected biogeochemical processes in an aquifer system.</title>
        <authorList>
            <person name="Anantharaman K."/>
            <person name="Brown C.T."/>
            <person name="Hug L.A."/>
            <person name="Sharon I."/>
            <person name="Castelle C.J."/>
            <person name="Probst A.J."/>
            <person name="Thomas B.C."/>
            <person name="Singh A."/>
            <person name="Wilkins M.J."/>
            <person name="Karaoz U."/>
            <person name="Brodie E.L."/>
            <person name="Williams K.H."/>
            <person name="Hubbard S.S."/>
            <person name="Banfield J.F."/>
        </authorList>
    </citation>
    <scope>NUCLEOTIDE SEQUENCE [LARGE SCALE GENOMIC DNA]</scope>
</reference>